<dbReference type="AlphaFoldDB" id="A0A0U5GRQ7"/>
<reference evidence="2" key="1">
    <citation type="journal article" date="2016" name="Genome Announc.">
        <title>Draft genome sequences of fungus Aspergillus calidoustus.</title>
        <authorList>
            <person name="Horn F."/>
            <person name="Linde J."/>
            <person name="Mattern D.J."/>
            <person name="Walther G."/>
            <person name="Guthke R."/>
            <person name="Scherlach K."/>
            <person name="Martin K."/>
            <person name="Brakhage A.A."/>
            <person name="Petzke L."/>
            <person name="Valiante V."/>
        </authorList>
    </citation>
    <scope>NUCLEOTIDE SEQUENCE [LARGE SCALE GENOMIC DNA]</scope>
    <source>
        <strain evidence="2">SF006504</strain>
    </source>
</reference>
<name>A0A0U5GRQ7_ASPCI</name>
<protein>
    <submittedName>
        <fullName evidence="1">Uncharacterized protein</fullName>
    </submittedName>
</protein>
<evidence type="ECO:0000313" key="1">
    <source>
        <dbReference type="EMBL" id="CEN61179.1"/>
    </source>
</evidence>
<accession>A0A0U5GRQ7</accession>
<organism evidence="1 2">
    <name type="scientific">Aspergillus calidoustus</name>
    <dbReference type="NCBI Taxonomy" id="454130"/>
    <lineage>
        <taxon>Eukaryota</taxon>
        <taxon>Fungi</taxon>
        <taxon>Dikarya</taxon>
        <taxon>Ascomycota</taxon>
        <taxon>Pezizomycotina</taxon>
        <taxon>Eurotiomycetes</taxon>
        <taxon>Eurotiomycetidae</taxon>
        <taxon>Eurotiales</taxon>
        <taxon>Aspergillaceae</taxon>
        <taxon>Aspergillus</taxon>
        <taxon>Aspergillus subgen. Nidulantes</taxon>
    </lineage>
</organism>
<proteinExistence type="predicted"/>
<keyword evidence="2" id="KW-1185">Reference proteome</keyword>
<gene>
    <name evidence="1" type="ORF">ASPCAL07843</name>
</gene>
<dbReference type="Proteomes" id="UP000054771">
    <property type="component" value="Unassembled WGS sequence"/>
</dbReference>
<sequence length="76" mass="8449">MVDPGGDLSTICGPVNQLLQPPTPWCKAEPNLYQPWKDQQENSLGWGPPLFEILSKVMRMPDGTPLPFFPNQSLIA</sequence>
<evidence type="ECO:0000313" key="2">
    <source>
        <dbReference type="Proteomes" id="UP000054771"/>
    </source>
</evidence>
<dbReference type="EMBL" id="CDMC01000006">
    <property type="protein sequence ID" value="CEN61179.1"/>
    <property type="molecule type" value="Genomic_DNA"/>
</dbReference>